<dbReference type="Pfam" id="PF19934">
    <property type="entry name" value="DUF6397"/>
    <property type="match status" value="1"/>
</dbReference>
<dbReference type="RefSeq" id="WP_345617645.1">
    <property type="nucleotide sequence ID" value="NZ_BAABIG010000009.1"/>
</dbReference>
<evidence type="ECO:0000256" key="1">
    <source>
        <dbReference type="SAM" id="MobiDB-lite"/>
    </source>
</evidence>
<protein>
    <submittedName>
        <fullName evidence="2">DUF6397 family protein</fullName>
    </submittedName>
</protein>
<feature type="compositionally biased region" description="Basic and acidic residues" evidence="1">
    <location>
        <begin position="262"/>
        <end position="276"/>
    </location>
</feature>
<sequence>MSGNILTHSTAPTTAADRAAATTGDSLVALGRAARELGLRRGEFDIAMGLGRIRTVPDDRGGGRSVPQAEIDRIRAREGFGTALRDSVRTVGTTQGAALMEIPKARFTRLARLGLLVPVRFYLNRYRAVVWLYLADELERFAADDRHTALLTGRMSEELLDRLRAGQDRRPRNWRGRHLGFLLRQADGPWARAAAVASLLGPAEVAAVVADPGERDLLDRFRPAPAAHGAPGSPAADAAEEIMTAADPDEIDWLRADLTRAVSDARDHQPAPDRTTDPPAAHRPAPPPPPRTVPSWAPAPAVPSPVAPSPVAQSPAVGRARGLLAPRPATEAHTAHTPCRAPARRPERPPARPRGLLARLRRGNR</sequence>
<name>A0ABP9AX93_9ACTN</name>
<feature type="region of interest" description="Disordered" evidence="1">
    <location>
        <begin position="262"/>
        <end position="365"/>
    </location>
</feature>
<proteinExistence type="predicted"/>
<keyword evidence="3" id="KW-1185">Reference proteome</keyword>
<dbReference type="InterPro" id="IPR045652">
    <property type="entry name" value="DUF6397"/>
</dbReference>
<dbReference type="Proteomes" id="UP001501265">
    <property type="component" value="Unassembled WGS sequence"/>
</dbReference>
<comment type="caution">
    <text evidence="2">The sequence shown here is derived from an EMBL/GenBank/DDBJ whole genome shotgun (WGS) entry which is preliminary data.</text>
</comment>
<dbReference type="EMBL" id="BAABIG010000009">
    <property type="protein sequence ID" value="GAA4787551.1"/>
    <property type="molecule type" value="Genomic_DNA"/>
</dbReference>
<accession>A0ABP9AX93</accession>
<evidence type="ECO:0000313" key="2">
    <source>
        <dbReference type="EMBL" id="GAA4787551.1"/>
    </source>
</evidence>
<gene>
    <name evidence="2" type="ORF">GCM10023220_09830</name>
</gene>
<organism evidence="2 3">
    <name type="scientific">Streptomyces ziwulingensis</name>
    <dbReference type="NCBI Taxonomy" id="1045501"/>
    <lineage>
        <taxon>Bacteria</taxon>
        <taxon>Bacillati</taxon>
        <taxon>Actinomycetota</taxon>
        <taxon>Actinomycetes</taxon>
        <taxon>Kitasatosporales</taxon>
        <taxon>Streptomycetaceae</taxon>
        <taxon>Streptomyces</taxon>
    </lineage>
</organism>
<evidence type="ECO:0000313" key="3">
    <source>
        <dbReference type="Proteomes" id="UP001501265"/>
    </source>
</evidence>
<reference evidence="3" key="1">
    <citation type="journal article" date="2019" name="Int. J. Syst. Evol. Microbiol.">
        <title>The Global Catalogue of Microorganisms (GCM) 10K type strain sequencing project: providing services to taxonomists for standard genome sequencing and annotation.</title>
        <authorList>
            <consortium name="The Broad Institute Genomics Platform"/>
            <consortium name="The Broad Institute Genome Sequencing Center for Infectious Disease"/>
            <person name="Wu L."/>
            <person name="Ma J."/>
        </authorList>
    </citation>
    <scope>NUCLEOTIDE SEQUENCE [LARGE SCALE GENOMIC DNA]</scope>
    <source>
        <strain evidence="3">JCM 18081</strain>
    </source>
</reference>